<sequence length="89" mass="9382">MVYVNAIGAICFGIVVGWVTYRTIRRQKQAVNLSDIAAVLGAIGGGAVTALFSGDMFSFYSIGLLLGFFGYLIVGTFFLSSSDWLGGGD</sequence>
<proteinExistence type="predicted"/>
<evidence type="ECO:0000256" key="1">
    <source>
        <dbReference type="SAM" id="Phobius"/>
    </source>
</evidence>
<reference evidence="2 3" key="1">
    <citation type="submission" date="2020-10" db="EMBL/GenBank/DDBJ databases">
        <title>Sequencing the genomes of 1000 actinobacteria strains.</title>
        <authorList>
            <person name="Klenk H.-P."/>
        </authorList>
    </citation>
    <scope>NUCLEOTIDE SEQUENCE [LARGE SCALE GENOMIC DNA]</scope>
    <source>
        <strain evidence="2 3">DSM 7307</strain>
    </source>
</reference>
<gene>
    <name evidence="2" type="ORF">H4W29_005930</name>
</gene>
<evidence type="ECO:0000313" key="2">
    <source>
        <dbReference type="EMBL" id="MBE1508685.1"/>
    </source>
</evidence>
<keyword evidence="1" id="KW-0472">Membrane</keyword>
<dbReference type="EMBL" id="JADBEC010000002">
    <property type="protein sequence ID" value="MBE1508685.1"/>
    <property type="molecule type" value="Genomic_DNA"/>
</dbReference>
<keyword evidence="1" id="KW-0812">Transmembrane</keyword>
<dbReference type="Proteomes" id="UP000620262">
    <property type="component" value="Unassembled WGS sequence"/>
</dbReference>
<organism evidence="2 3">
    <name type="scientific">Rhizobium viscosum</name>
    <name type="common">Arthrobacter viscosus</name>
    <dbReference type="NCBI Taxonomy" id="1673"/>
    <lineage>
        <taxon>Bacteria</taxon>
        <taxon>Pseudomonadati</taxon>
        <taxon>Pseudomonadota</taxon>
        <taxon>Alphaproteobacteria</taxon>
        <taxon>Hyphomicrobiales</taxon>
        <taxon>Rhizobiaceae</taxon>
        <taxon>Rhizobium/Agrobacterium group</taxon>
        <taxon>Rhizobium</taxon>
    </lineage>
</organism>
<evidence type="ECO:0000313" key="3">
    <source>
        <dbReference type="Proteomes" id="UP000620262"/>
    </source>
</evidence>
<dbReference type="RefSeq" id="WP_192732238.1">
    <property type="nucleotide sequence ID" value="NZ_BAAAVL010000011.1"/>
</dbReference>
<feature type="transmembrane region" description="Helical" evidence="1">
    <location>
        <begin position="36"/>
        <end position="53"/>
    </location>
</feature>
<protein>
    <submittedName>
        <fullName evidence="2">Membrane protein YeaQ/YmgE (Transglycosylase-associated protein family)</fullName>
    </submittedName>
</protein>
<name>A0ABR9IZQ5_RHIVS</name>
<feature type="transmembrane region" description="Helical" evidence="1">
    <location>
        <begin position="59"/>
        <end position="79"/>
    </location>
</feature>
<keyword evidence="3" id="KW-1185">Reference proteome</keyword>
<feature type="transmembrane region" description="Helical" evidence="1">
    <location>
        <begin position="6"/>
        <end position="24"/>
    </location>
</feature>
<keyword evidence="1" id="KW-1133">Transmembrane helix</keyword>
<accession>A0ABR9IZQ5</accession>
<comment type="caution">
    <text evidence="2">The sequence shown here is derived from an EMBL/GenBank/DDBJ whole genome shotgun (WGS) entry which is preliminary data.</text>
</comment>